<dbReference type="OrthoDB" id="10621201at2759"/>
<evidence type="ECO:0000313" key="1">
    <source>
        <dbReference type="EMBL" id="KAF5332175.1"/>
    </source>
</evidence>
<gene>
    <name evidence="1" type="ORF">D9611_008055</name>
</gene>
<accession>A0A8H5BZ81</accession>
<proteinExistence type="predicted"/>
<sequence>MSGYHRVPAHRNEHPTVTGTQYSLSGISDLFIIQPTAGGKDFCCIFGIPGALTCFQCATTEPFAGANLISPSSIRAPHSQVSHSNAITTLTPCPPESFLSCLHHPGCFDILRRSMRAVGADYHGPVISLLRCSMEYFRAGRPI</sequence>
<reference evidence="1 2" key="1">
    <citation type="journal article" date="2020" name="ISME J.">
        <title>Uncovering the hidden diversity of litter-decomposition mechanisms in mushroom-forming fungi.</title>
        <authorList>
            <person name="Floudas D."/>
            <person name="Bentzer J."/>
            <person name="Ahren D."/>
            <person name="Johansson T."/>
            <person name="Persson P."/>
            <person name="Tunlid A."/>
        </authorList>
    </citation>
    <scope>NUCLEOTIDE SEQUENCE [LARGE SCALE GENOMIC DNA]</scope>
    <source>
        <strain evidence="1 2">CBS 175.51</strain>
    </source>
</reference>
<evidence type="ECO:0000313" key="2">
    <source>
        <dbReference type="Proteomes" id="UP000541558"/>
    </source>
</evidence>
<dbReference type="EMBL" id="JAACJK010000111">
    <property type="protein sequence ID" value="KAF5332175.1"/>
    <property type="molecule type" value="Genomic_DNA"/>
</dbReference>
<organism evidence="1 2">
    <name type="scientific">Ephemerocybe angulata</name>
    <dbReference type="NCBI Taxonomy" id="980116"/>
    <lineage>
        <taxon>Eukaryota</taxon>
        <taxon>Fungi</taxon>
        <taxon>Dikarya</taxon>
        <taxon>Basidiomycota</taxon>
        <taxon>Agaricomycotina</taxon>
        <taxon>Agaricomycetes</taxon>
        <taxon>Agaricomycetidae</taxon>
        <taxon>Agaricales</taxon>
        <taxon>Agaricineae</taxon>
        <taxon>Psathyrellaceae</taxon>
        <taxon>Ephemerocybe</taxon>
    </lineage>
</organism>
<protein>
    <submittedName>
        <fullName evidence="1">Uncharacterized protein</fullName>
    </submittedName>
</protein>
<keyword evidence="2" id="KW-1185">Reference proteome</keyword>
<comment type="caution">
    <text evidence="1">The sequence shown here is derived from an EMBL/GenBank/DDBJ whole genome shotgun (WGS) entry which is preliminary data.</text>
</comment>
<dbReference type="AlphaFoldDB" id="A0A8H5BZ81"/>
<dbReference type="Proteomes" id="UP000541558">
    <property type="component" value="Unassembled WGS sequence"/>
</dbReference>
<name>A0A8H5BZ81_9AGAR</name>